<name>A0ABP6ZME2_9ACTN</name>
<protein>
    <submittedName>
        <fullName evidence="2">Uncharacterized protein</fullName>
    </submittedName>
</protein>
<organism evidence="2 3">
    <name type="scientific">Microlunatus ginsengisoli</name>
    <dbReference type="NCBI Taxonomy" id="363863"/>
    <lineage>
        <taxon>Bacteria</taxon>
        <taxon>Bacillati</taxon>
        <taxon>Actinomycetota</taxon>
        <taxon>Actinomycetes</taxon>
        <taxon>Propionibacteriales</taxon>
        <taxon>Propionibacteriaceae</taxon>
        <taxon>Microlunatus</taxon>
    </lineage>
</organism>
<feature type="compositionally biased region" description="Pro residues" evidence="1">
    <location>
        <begin position="1"/>
        <end position="13"/>
    </location>
</feature>
<accession>A0ABP6ZME2</accession>
<reference evidence="3" key="1">
    <citation type="journal article" date="2019" name="Int. J. Syst. Evol. Microbiol.">
        <title>The Global Catalogue of Microorganisms (GCM) 10K type strain sequencing project: providing services to taxonomists for standard genome sequencing and annotation.</title>
        <authorList>
            <consortium name="The Broad Institute Genomics Platform"/>
            <consortium name="The Broad Institute Genome Sequencing Center for Infectious Disease"/>
            <person name="Wu L."/>
            <person name="Ma J."/>
        </authorList>
    </citation>
    <scope>NUCLEOTIDE SEQUENCE [LARGE SCALE GENOMIC DNA]</scope>
    <source>
        <strain evidence="3">JCM 16929</strain>
    </source>
</reference>
<sequence length="102" mass="10630">MPPTTAKALPPPRVAARAGRAGRAGRAMVVSALVMDIISPCLVDFSARIGHNDNAREIGSPRLPAAGSIPVRRSTEAGGGRPSGRGTIDRPAVPRMTDPNRR</sequence>
<dbReference type="Proteomes" id="UP001501490">
    <property type="component" value="Unassembled WGS sequence"/>
</dbReference>
<feature type="region of interest" description="Disordered" evidence="1">
    <location>
        <begin position="53"/>
        <end position="102"/>
    </location>
</feature>
<dbReference type="EMBL" id="BAABAB010000009">
    <property type="protein sequence ID" value="GAA3613534.1"/>
    <property type="molecule type" value="Genomic_DNA"/>
</dbReference>
<evidence type="ECO:0000313" key="2">
    <source>
        <dbReference type="EMBL" id="GAA3613534.1"/>
    </source>
</evidence>
<evidence type="ECO:0000256" key="1">
    <source>
        <dbReference type="SAM" id="MobiDB-lite"/>
    </source>
</evidence>
<comment type="caution">
    <text evidence="2">The sequence shown here is derived from an EMBL/GenBank/DDBJ whole genome shotgun (WGS) entry which is preliminary data.</text>
</comment>
<gene>
    <name evidence="2" type="ORF">GCM10022236_14320</name>
</gene>
<keyword evidence="3" id="KW-1185">Reference proteome</keyword>
<feature type="region of interest" description="Disordered" evidence="1">
    <location>
        <begin position="1"/>
        <end position="21"/>
    </location>
</feature>
<proteinExistence type="predicted"/>
<evidence type="ECO:0000313" key="3">
    <source>
        <dbReference type="Proteomes" id="UP001501490"/>
    </source>
</evidence>